<name>A0A2P2IS93_RHIMU</name>
<organism evidence="1">
    <name type="scientific">Rhizophora mucronata</name>
    <name type="common">Asiatic mangrove</name>
    <dbReference type="NCBI Taxonomy" id="61149"/>
    <lineage>
        <taxon>Eukaryota</taxon>
        <taxon>Viridiplantae</taxon>
        <taxon>Streptophyta</taxon>
        <taxon>Embryophyta</taxon>
        <taxon>Tracheophyta</taxon>
        <taxon>Spermatophyta</taxon>
        <taxon>Magnoliopsida</taxon>
        <taxon>eudicotyledons</taxon>
        <taxon>Gunneridae</taxon>
        <taxon>Pentapetalae</taxon>
        <taxon>rosids</taxon>
        <taxon>fabids</taxon>
        <taxon>Malpighiales</taxon>
        <taxon>Rhizophoraceae</taxon>
        <taxon>Rhizophora</taxon>
    </lineage>
</organism>
<evidence type="ECO:0000313" key="1">
    <source>
        <dbReference type="EMBL" id="MBW84095.1"/>
    </source>
</evidence>
<dbReference type="EMBL" id="GGEC01003612">
    <property type="protein sequence ID" value="MBW84095.1"/>
    <property type="molecule type" value="Transcribed_RNA"/>
</dbReference>
<accession>A0A2P2IS93</accession>
<reference evidence="1" key="1">
    <citation type="submission" date="2018-02" db="EMBL/GenBank/DDBJ databases">
        <title>Rhizophora mucronata_Transcriptome.</title>
        <authorList>
            <person name="Meera S.P."/>
            <person name="Sreeshan A."/>
            <person name="Augustine A."/>
        </authorList>
    </citation>
    <scope>NUCLEOTIDE SEQUENCE</scope>
    <source>
        <tissue evidence="1">Leaf</tissue>
    </source>
</reference>
<protein>
    <submittedName>
        <fullName evidence="1">Uncharacterized protein</fullName>
    </submittedName>
</protein>
<proteinExistence type="predicted"/>
<sequence>MLGCGLHYKNNWCSSTFCCGSFLFFF</sequence>
<dbReference type="AlphaFoldDB" id="A0A2P2IS93"/>